<dbReference type="SUPFAM" id="SSF53822">
    <property type="entry name" value="Periplasmic binding protein-like I"/>
    <property type="match status" value="1"/>
</dbReference>
<dbReference type="Pfam" id="PF13377">
    <property type="entry name" value="Peripla_BP_3"/>
    <property type="match status" value="1"/>
</dbReference>
<keyword evidence="7" id="KW-1185">Reference proteome</keyword>
<evidence type="ECO:0000259" key="5">
    <source>
        <dbReference type="PROSITE" id="PS50949"/>
    </source>
</evidence>
<evidence type="ECO:0000256" key="1">
    <source>
        <dbReference type="ARBA" id="ARBA00022491"/>
    </source>
</evidence>
<dbReference type="SUPFAM" id="SSF46785">
    <property type="entry name" value="Winged helix' DNA-binding domain"/>
    <property type="match status" value="1"/>
</dbReference>
<dbReference type="InterPro" id="IPR046335">
    <property type="entry name" value="LacI/GalR-like_sensor"/>
</dbReference>
<organism evidence="6 7">
    <name type="scientific">Cohnella candidum</name>
    <dbReference type="NCBI Taxonomy" id="2674991"/>
    <lineage>
        <taxon>Bacteria</taxon>
        <taxon>Bacillati</taxon>
        <taxon>Bacillota</taxon>
        <taxon>Bacilli</taxon>
        <taxon>Bacillales</taxon>
        <taxon>Paenibacillaceae</taxon>
        <taxon>Cohnella</taxon>
    </lineage>
</organism>
<dbReference type="InterPro" id="IPR000524">
    <property type="entry name" value="Tscrpt_reg_HTH_GntR"/>
</dbReference>
<dbReference type="AlphaFoldDB" id="A0A3G3JZ02"/>
<proteinExistence type="predicted"/>
<dbReference type="Gene3D" id="1.10.10.10">
    <property type="entry name" value="Winged helix-like DNA-binding domain superfamily/Winged helix DNA-binding domain"/>
    <property type="match status" value="1"/>
</dbReference>
<feature type="domain" description="HTH gntR-type" evidence="5">
    <location>
        <begin position="4"/>
        <end position="72"/>
    </location>
</feature>
<dbReference type="FunFam" id="1.10.10.10:FF:000079">
    <property type="entry name" value="GntR family transcriptional regulator"/>
    <property type="match status" value="1"/>
</dbReference>
<protein>
    <submittedName>
        <fullName evidence="6">GntR family transcriptional regulator</fullName>
    </submittedName>
</protein>
<name>A0A3G3JZ02_9BACL</name>
<dbReference type="KEGG" id="coh:EAV92_11185"/>
<gene>
    <name evidence="6" type="ORF">EAV92_11185</name>
</gene>
<dbReference type="Proteomes" id="UP000269097">
    <property type="component" value="Chromosome"/>
</dbReference>
<reference evidence="6 7" key="1">
    <citation type="submission" date="2018-10" db="EMBL/GenBank/DDBJ databases">
        <title>Genome Sequence of Cohnella sp.</title>
        <authorList>
            <person name="Srinivasan S."/>
            <person name="Kim M.K."/>
        </authorList>
    </citation>
    <scope>NUCLEOTIDE SEQUENCE [LARGE SCALE GENOMIC DNA]</scope>
    <source>
        <strain evidence="6 7">18JY8-7</strain>
    </source>
</reference>
<dbReference type="GO" id="GO:0003700">
    <property type="term" value="F:DNA-binding transcription factor activity"/>
    <property type="evidence" value="ECO:0007669"/>
    <property type="project" value="InterPro"/>
</dbReference>
<dbReference type="InterPro" id="IPR028082">
    <property type="entry name" value="Peripla_BP_I"/>
</dbReference>
<dbReference type="EMBL" id="CP033433">
    <property type="protein sequence ID" value="AYQ73081.1"/>
    <property type="molecule type" value="Genomic_DNA"/>
</dbReference>
<keyword evidence="2" id="KW-0805">Transcription regulation</keyword>
<dbReference type="PANTHER" id="PTHR30146">
    <property type="entry name" value="LACI-RELATED TRANSCRIPTIONAL REPRESSOR"/>
    <property type="match status" value="1"/>
</dbReference>
<evidence type="ECO:0000313" key="7">
    <source>
        <dbReference type="Proteomes" id="UP000269097"/>
    </source>
</evidence>
<sequence length="359" mass="40912">MSSLPLYKQIQNQLREQILSGKLRPGDRVPSEKELSHFFKVSQITTKQALAALADENMVIRIKGKGTFVAGRNGTDLLHSMQSGLKGIVGIIFPSIHMPVESLLFYYIQTLLHSRGYQTLIRVTDDRMDKEVEAIRMFRLFGVRGYIIFPAIDENYNEEILRLSLDKFPHVLVDRYLPNITSSSVTSENVGGTVLMLQHLLDAGCRNIAFLTQQDTNSNTHERIAGFEKAYTDRDLPIDKKFWFFVGNGQRNDEVTITRLKQFFMTHSEIEAVVAVDTIVAMLAYSVLQEMGLSVPNKIRLVSFDDPKLPFVPFIQQDTESIAKKAVDILIHQMEKSYSIERVTIPVRLVDNVRYPMPE</sequence>
<keyword evidence="1" id="KW-0678">Repressor</keyword>
<keyword evidence="4" id="KW-0804">Transcription</keyword>
<keyword evidence="3" id="KW-0238">DNA-binding</keyword>
<dbReference type="CDD" id="cd07377">
    <property type="entry name" value="WHTH_GntR"/>
    <property type="match status" value="1"/>
</dbReference>
<evidence type="ECO:0000256" key="4">
    <source>
        <dbReference type="ARBA" id="ARBA00023163"/>
    </source>
</evidence>
<dbReference type="PROSITE" id="PS50949">
    <property type="entry name" value="HTH_GNTR"/>
    <property type="match status" value="1"/>
</dbReference>
<dbReference type="InterPro" id="IPR036390">
    <property type="entry name" value="WH_DNA-bd_sf"/>
</dbReference>
<evidence type="ECO:0000256" key="2">
    <source>
        <dbReference type="ARBA" id="ARBA00023015"/>
    </source>
</evidence>
<evidence type="ECO:0000313" key="6">
    <source>
        <dbReference type="EMBL" id="AYQ73081.1"/>
    </source>
</evidence>
<evidence type="ECO:0000256" key="3">
    <source>
        <dbReference type="ARBA" id="ARBA00023125"/>
    </source>
</evidence>
<dbReference type="CDD" id="cd06267">
    <property type="entry name" value="PBP1_LacI_sugar_binding-like"/>
    <property type="match status" value="1"/>
</dbReference>
<dbReference type="Gene3D" id="3.40.50.2300">
    <property type="match status" value="2"/>
</dbReference>
<dbReference type="InterPro" id="IPR036388">
    <property type="entry name" value="WH-like_DNA-bd_sf"/>
</dbReference>
<dbReference type="SMART" id="SM00345">
    <property type="entry name" value="HTH_GNTR"/>
    <property type="match status" value="1"/>
</dbReference>
<dbReference type="Pfam" id="PF00392">
    <property type="entry name" value="GntR"/>
    <property type="match status" value="1"/>
</dbReference>
<dbReference type="PANTHER" id="PTHR30146:SF95">
    <property type="entry name" value="RIBOSE OPERON REPRESSOR"/>
    <property type="match status" value="1"/>
</dbReference>
<dbReference type="RefSeq" id="WP_123041163.1">
    <property type="nucleotide sequence ID" value="NZ_CP033433.1"/>
</dbReference>
<accession>A0A3G3JZ02</accession>
<dbReference type="GO" id="GO:0000976">
    <property type="term" value="F:transcription cis-regulatory region binding"/>
    <property type="evidence" value="ECO:0007669"/>
    <property type="project" value="TreeGrafter"/>
</dbReference>